<feature type="compositionally biased region" description="Polar residues" evidence="12">
    <location>
        <begin position="196"/>
        <end position="213"/>
    </location>
</feature>
<accession>A0A8J5ZUX6</accession>
<dbReference type="GO" id="GO:0008188">
    <property type="term" value="F:neuropeptide receptor activity"/>
    <property type="evidence" value="ECO:0007669"/>
    <property type="project" value="TreeGrafter"/>
</dbReference>
<dbReference type="PANTHER" id="PTHR24238">
    <property type="entry name" value="G-PROTEIN COUPLED RECEPTOR"/>
    <property type="match status" value="1"/>
</dbReference>
<dbReference type="Proteomes" id="UP000700334">
    <property type="component" value="Unassembled WGS sequence"/>
</dbReference>
<dbReference type="PRINTS" id="PR00237">
    <property type="entry name" value="GPCRRHODOPSN"/>
</dbReference>
<keyword evidence="9" id="KW-0325">Glycoprotein</keyword>
<evidence type="ECO:0000256" key="4">
    <source>
        <dbReference type="ARBA" id="ARBA00022989"/>
    </source>
</evidence>
<keyword evidence="6 13" id="KW-0472">Membrane</keyword>
<evidence type="ECO:0000256" key="10">
    <source>
        <dbReference type="ARBA" id="ARBA00023224"/>
    </source>
</evidence>
<dbReference type="AlphaFoldDB" id="A0A8J5ZUX6"/>
<dbReference type="GO" id="GO:0005886">
    <property type="term" value="C:plasma membrane"/>
    <property type="evidence" value="ECO:0007669"/>
    <property type="project" value="UniProtKB-SubCell"/>
</dbReference>
<organism evidence="15 16">
    <name type="scientific">Galemys pyrenaicus</name>
    <name type="common">Iberian desman</name>
    <name type="synonym">Pyrenean desman</name>
    <dbReference type="NCBI Taxonomy" id="202257"/>
    <lineage>
        <taxon>Eukaryota</taxon>
        <taxon>Metazoa</taxon>
        <taxon>Chordata</taxon>
        <taxon>Craniata</taxon>
        <taxon>Vertebrata</taxon>
        <taxon>Euteleostomi</taxon>
        <taxon>Mammalia</taxon>
        <taxon>Eutheria</taxon>
        <taxon>Laurasiatheria</taxon>
        <taxon>Eulipotyphla</taxon>
        <taxon>Talpidae</taxon>
        <taxon>Galemys</taxon>
    </lineage>
</organism>
<evidence type="ECO:0000256" key="8">
    <source>
        <dbReference type="ARBA" id="ARBA00023170"/>
    </source>
</evidence>
<feature type="transmembrane region" description="Helical" evidence="13">
    <location>
        <begin position="312"/>
        <end position="336"/>
    </location>
</feature>
<feature type="transmembrane region" description="Helical" evidence="13">
    <location>
        <begin position="481"/>
        <end position="502"/>
    </location>
</feature>
<dbReference type="InterPro" id="IPR000276">
    <property type="entry name" value="GPCR_Rhodpsn"/>
</dbReference>
<feature type="compositionally biased region" description="Basic and acidic residues" evidence="12">
    <location>
        <begin position="219"/>
        <end position="233"/>
    </location>
</feature>
<evidence type="ECO:0000256" key="1">
    <source>
        <dbReference type="ARBA" id="ARBA00004651"/>
    </source>
</evidence>
<protein>
    <submittedName>
        <fullName evidence="15">Prokineticin receptor 1</fullName>
    </submittedName>
</protein>
<dbReference type="InterPro" id="IPR017452">
    <property type="entry name" value="GPCR_Rhodpsn_7TM"/>
</dbReference>
<feature type="transmembrane region" description="Helical" evidence="13">
    <location>
        <begin position="430"/>
        <end position="449"/>
    </location>
</feature>
<evidence type="ECO:0000256" key="9">
    <source>
        <dbReference type="ARBA" id="ARBA00023180"/>
    </source>
</evidence>
<sequence length="642" mass="71103">QAAVSAHSGGGAGADQVKRPRSPVPCGGHSGAEQVPPTSSSERKRFGSRPRQPFRSLSPANAQRPPGPTPSSERAAALASLTLRPGDDSGRPRRALAPATRTHARVEQGHRCVWEPLGLAQHAAPNQPPVPGAPGGRRDRDCECGPAQIGVASPPGRGSSGVRRRQDRNPCPGWERAARKRGRKRVSVLSPAASGRSVSYTNKDIESSSSDPRGTTGIERARRGELRSAEGRHQNPRRHPRGIPRSIVHTPPSEMELMDENATNTTDLFSVLHAHEAQAASFPFNLSYGDYDIPLGEDEDVTNSTTFFAAKIVIGVALVGIMLVCGIGNFIFIAALARYKKLRNLTNLLIANLAISDFLVAIVCCPFEMDYYVVRQLSWEHGHVLCASINYLRTVSLYVSTNALLAIAIDRYLAIVHPLRPRMKYQTATGLIALVWLVSILIAIPSAYFTTETVLIIVKSQEKIFCGQIWPVDQQIYYKSYFLFIFGIEFVGPVVTMTLCYARISQELWFKAVPGFQTEQIRKRLRCRRKTVLVLMCILTAYVLCWAPFYGFTIVRDFFPTVFVKEKHYLTAFYIVECIAMSNSMINTLCFVTVKNNTIKYFKKIMLLHWKSSYNGSKSSADLDLKTTGMPATEEVDCIRLK</sequence>
<evidence type="ECO:0000313" key="15">
    <source>
        <dbReference type="EMBL" id="KAG8510134.1"/>
    </source>
</evidence>
<feature type="compositionally biased region" description="Low complexity" evidence="12">
    <location>
        <begin position="150"/>
        <end position="161"/>
    </location>
</feature>
<dbReference type="FunFam" id="1.20.1070.10:FF:000069">
    <property type="entry name" value="Prokineticin receptor 2"/>
    <property type="match status" value="1"/>
</dbReference>
<keyword evidence="8 11" id="KW-0675">Receptor</keyword>
<comment type="similarity">
    <text evidence="11">Belongs to the G-protein coupled receptor 1 family.</text>
</comment>
<name>A0A8J5ZUX6_GALPY</name>
<feature type="non-terminal residue" evidence="15">
    <location>
        <position position="1"/>
    </location>
</feature>
<feature type="region of interest" description="Disordered" evidence="12">
    <location>
        <begin position="1"/>
        <end position="107"/>
    </location>
</feature>
<feature type="transmembrane region" description="Helical" evidence="13">
    <location>
        <begin position="348"/>
        <end position="369"/>
    </location>
</feature>
<dbReference type="OrthoDB" id="10053194at2759"/>
<evidence type="ECO:0000256" key="13">
    <source>
        <dbReference type="SAM" id="Phobius"/>
    </source>
</evidence>
<evidence type="ECO:0000256" key="6">
    <source>
        <dbReference type="ARBA" id="ARBA00023136"/>
    </source>
</evidence>
<keyword evidence="16" id="KW-1185">Reference proteome</keyword>
<evidence type="ECO:0000313" key="16">
    <source>
        <dbReference type="Proteomes" id="UP000700334"/>
    </source>
</evidence>
<comment type="caution">
    <text evidence="15">The sequence shown here is derived from an EMBL/GenBank/DDBJ whole genome shotgun (WGS) entry which is preliminary data.</text>
</comment>
<evidence type="ECO:0000256" key="5">
    <source>
        <dbReference type="ARBA" id="ARBA00023040"/>
    </source>
</evidence>
<keyword evidence="10 11" id="KW-0807">Transducer</keyword>
<keyword evidence="4 13" id="KW-1133">Transmembrane helix</keyword>
<feature type="region of interest" description="Disordered" evidence="12">
    <location>
        <begin position="120"/>
        <end position="248"/>
    </location>
</feature>
<dbReference type="EMBL" id="JAGFMF010011895">
    <property type="protein sequence ID" value="KAG8510134.1"/>
    <property type="molecule type" value="Genomic_DNA"/>
</dbReference>
<reference evidence="15" key="1">
    <citation type="journal article" date="2021" name="Evol. Appl.">
        <title>The genome of the Pyrenean desman and the effects of bottlenecks and inbreeding on the genomic landscape of an endangered species.</title>
        <authorList>
            <person name="Escoda L."/>
            <person name="Castresana J."/>
        </authorList>
    </citation>
    <scope>NUCLEOTIDE SEQUENCE</scope>
    <source>
        <strain evidence="15">IBE-C5619</strain>
    </source>
</reference>
<keyword evidence="2" id="KW-1003">Cell membrane</keyword>
<evidence type="ECO:0000256" key="3">
    <source>
        <dbReference type="ARBA" id="ARBA00022692"/>
    </source>
</evidence>
<evidence type="ECO:0000256" key="11">
    <source>
        <dbReference type="RuleBase" id="RU000688"/>
    </source>
</evidence>
<dbReference type="SUPFAM" id="SSF81321">
    <property type="entry name" value="Family A G protein-coupled receptor-like"/>
    <property type="match status" value="1"/>
</dbReference>
<dbReference type="Pfam" id="PF00001">
    <property type="entry name" value="7tm_1"/>
    <property type="match status" value="1"/>
</dbReference>
<feature type="transmembrane region" description="Helical" evidence="13">
    <location>
        <begin position="532"/>
        <end position="552"/>
    </location>
</feature>
<evidence type="ECO:0000259" key="14">
    <source>
        <dbReference type="PROSITE" id="PS50262"/>
    </source>
</evidence>
<evidence type="ECO:0000256" key="12">
    <source>
        <dbReference type="SAM" id="MobiDB-lite"/>
    </source>
</evidence>
<dbReference type="Gene3D" id="1.20.1070.10">
    <property type="entry name" value="Rhodopsin 7-helix transmembrane proteins"/>
    <property type="match status" value="1"/>
</dbReference>
<keyword evidence="7" id="KW-1015">Disulfide bond</keyword>
<gene>
    <name evidence="15" type="ORF">J0S82_016004</name>
</gene>
<dbReference type="CDD" id="cd15204">
    <property type="entry name" value="7tmA_prokineticin-R"/>
    <property type="match status" value="1"/>
</dbReference>
<proteinExistence type="inferred from homology"/>
<evidence type="ECO:0000256" key="7">
    <source>
        <dbReference type="ARBA" id="ARBA00023157"/>
    </source>
</evidence>
<feature type="transmembrane region" description="Helical" evidence="13">
    <location>
        <begin position="389"/>
        <end position="409"/>
    </location>
</feature>
<keyword evidence="5 11" id="KW-0297">G-protein coupled receptor</keyword>
<evidence type="ECO:0000256" key="2">
    <source>
        <dbReference type="ARBA" id="ARBA00022475"/>
    </source>
</evidence>
<keyword evidence="3 11" id="KW-0812">Transmembrane</keyword>
<feature type="domain" description="G-protein coupled receptors family 1 profile" evidence="14">
    <location>
        <begin position="328"/>
        <end position="591"/>
    </location>
</feature>
<dbReference type="PROSITE" id="PS00237">
    <property type="entry name" value="G_PROTEIN_RECEP_F1_1"/>
    <property type="match status" value="1"/>
</dbReference>
<comment type="subcellular location">
    <subcellularLocation>
        <location evidence="1">Cell membrane</location>
        <topology evidence="1">Multi-pass membrane protein</topology>
    </subcellularLocation>
</comment>
<dbReference type="PROSITE" id="PS50262">
    <property type="entry name" value="G_PROTEIN_RECEP_F1_2"/>
    <property type="match status" value="1"/>
</dbReference>
<dbReference type="PANTHER" id="PTHR24238:SF74">
    <property type="entry name" value="PROKINETICIN RECEPTOR 2"/>
    <property type="match status" value="1"/>
</dbReference>
<feature type="transmembrane region" description="Helical" evidence="13">
    <location>
        <begin position="572"/>
        <end position="594"/>
    </location>
</feature>